<gene>
    <name evidence="2" type="ORF">ATL45_6531</name>
    <name evidence="3" type="ORF">SAMN05421805_101461</name>
</gene>
<dbReference type="Proteomes" id="UP000199398">
    <property type="component" value="Unassembled WGS sequence"/>
</dbReference>
<sequence length="291" mass="32195">MDSSWEAKALESPLGVFLRARRQQVRPEQQGLVPGGSRQVTGLRRDEVAMLAGISTDYYVRLEQGRERHPSRMVMDGLSAALLLDRASSRYLRELATADYDADVGGVLEPRRLDAVRPLLGSLTVPAILVDRWLNLVAANALGEMLHEGLEHRENYARMVFLSPGAQEFFVDWSELAHCMVATLRASAGSESGSGRLERLVGELAVASEVFSTAWAQHEVYEKAVDRKRFRHPLVGALAFNQHVLELPDSDGHQIWAYHPTDDATEEALVRLGSLATLSASTFTTREESTS</sequence>
<protein>
    <submittedName>
        <fullName evidence="3">Helix-turn-helix domain-containing protein</fullName>
    </submittedName>
    <submittedName>
        <fullName evidence="2">Helix-turn-helix protein</fullName>
    </submittedName>
</protein>
<evidence type="ECO:0000313" key="2">
    <source>
        <dbReference type="EMBL" id="RKT88105.1"/>
    </source>
</evidence>
<dbReference type="AlphaFoldDB" id="A0A1I4RAD9"/>
<feature type="domain" description="MmyB-like transcription regulator ligand binding" evidence="1">
    <location>
        <begin position="115"/>
        <end position="272"/>
    </location>
</feature>
<accession>A0A1I4RAD9</accession>
<dbReference type="Gene3D" id="1.10.260.40">
    <property type="entry name" value="lambda repressor-like DNA-binding domains"/>
    <property type="match status" value="1"/>
</dbReference>
<proteinExistence type="predicted"/>
<dbReference type="EMBL" id="FOUP01000001">
    <property type="protein sequence ID" value="SFM48940.1"/>
    <property type="molecule type" value="Genomic_DNA"/>
</dbReference>
<dbReference type="GO" id="GO:0003677">
    <property type="term" value="F:DNA binding"/>
    <property type="evidence" value="ECO:0007669"/>
    <property type="project" value="InterPro"/>
</dbReference>
<dbReference type="Gene3D" id="3.30.450.180">
    <property type="match status" value="1"/>
</dbReference>
<keyword evidence="5" id="KW-1185">Reference proteome</keyword>
<dbReference type="PANTHER" id="PTHR35010">
    <property type="entry name" value="BLL4672 PROTEIN-RELATED"/>
    <property type="match status" value="1"/>
</dbReference>
<dbReference type="OrthoDB" id="4790304at2"/>
<reference evidence="3 4" key="1">
    <citation type="submission" date="2016-10" db="EMBL/GenBank/DDBJ databases">
        <authorList>
            <person name="de Groot N.N."/>
        </authorList>
    </citation>
    <scope>NUCLEOTIDE SEQUENCE [LARGE SCALE GENOMIC DNA]</scope>
    <source>
        <strain evidence="3 4">CPCC 201259</strain>
    </source>
</reference>
<dbReference type="Pfam" id="PF17765">
    <property type="entry name" value="MLTR_LBD"/>
    <property type="match status" value="1"/>
</dbReference>
<organism evidence="3 4">
    <name type="scientific">Saccharopolyspora antimicrobica</name>
    <dbReference type="NCBI Taxonomy" id="455193"/>
    <lineage>
        <taxon>Bacteria</taxon>
        <taxon>Bacillati</taxon>
        <taxon>Actinomycetota</taxon>
        <taxon>Actinomycetes</taxon>
        <taxon>Pseudonocardiales</taxon>
        <taxon>Pseudonocardiaceae</taxon>
        <taxon>Saccharopolyspora</taxon>
    </lineage>
</organism>
<dbReference type="Proteomes" id="UP000270697">
    <property type="component" value="Unassembled WGS sequence"/>
</dbReference>
<dbReference type="InterPro" id="IPR041413">
    <property type="entry name" value="MLTR_LBD"/>
</dbReference>
<evidence type="ECO:0000313" key="3">
    <source>
        <dbReference type="EMBL" id="SFM48940.1"/>
    </source>
</evidence>
<name>A0A1I4RAD9_9PSEU</name>
<dbReference type="STRING" id="455193.SAMN05421805_101461"/>
<dbReference type="Pfam" id="PF13560">
    <property type="entry name" value="HTH_31"/>
    <property type="match status" value="1"/>
</dbReference>
<dbReference type="RefSeq" id="WP_093145973.1">
    <property type="nucleotide sequence ID" value="NZ_FOUP01000001.1"/>
</dbReference>
<dbReference type="InterPro" id="IPR010982">
    <property type="entry name" value="Lambda_DNA-bd_dom_sf"/>
</dbReference>
<evidence type="ECO:0000259" key="1">
    <source>
        <dbReference type="Pfam" id="PF17765"/>
    </source>
</evidence>
<reference evidence="2 5" key="2">
    <citation type="submission" date="2018-10" db="EMBL/GenBank/DDBJ databases">
        <title>Sequencing the genomes of 1000 actinobacteria strains.</title>
        <authorList>
            <person name="Klenk H.-P."/>
        </authorList>
    </citation>
    <scope>NUCLEOTIDE SEQUENCE [LARGE SCALE GENOMIC DNA]</scope>
    <source>
        <strain evidence="2 5">DSM 45119</strain>
    </source>
</reference>
<dbReference type="EMBL" id="RBXX01000002">
    <property type="protein sequence ID" value="RKT88105.1"/>
    <property type="molecule type" value="Genomic_DNA"/>
</dbReference>
<dbReference type="PANTHER" id="PTHR35010:SF2">
    <property type="entry name" value="BLL4672 PROTEIN"/>
    <property type="match status" value="1"/>
</dbReference>
<evidence type="ECO:0000313" key="4">
    <source>
        <dbReference type="Proteomes" id="UP000199398"/>
    </source>
</evidence>
<evidence type="ECO:0000313" key="5">
    <source>
        <dbReference type="Proteomes" id="UP000270697"/>
    </source>
</evidence>